<dbReference type="Proteomes" id="UP001177670">
    <property type="component" value="Unassembled WGS sequence"/>
</dbReference>
<comment type="caution">
    <text evidence="2">The sequence shown here is derived from an EMBL/GenBank/DDBJ whole genome shotgun (WGS) entry which is preliminary data.</text>
</comment>
<sequence length="123" mass="13656">MSSSSTSCRSHQSNLTHFDTNSALVRAVSRRLLATWLSGRGGLGATKSLRNATKLSVERAGTVIDSPRVGRASCGRPEKKKSDQEAASLPRRKQEKKEQQQQRQRALLGRTPTGLFQYYAPWQ</sequence>
<feature type="region of interest" description="Disordered" evidence="1">
    <location>
        <begin position="63"/>
        <end position="112"/>
    </location>
</feature>
<proteinExistence type="predicted"/>
<evidence type="ECO:0000313" key="3">
    <source>
        <dbReference type="Proteomes" id="UP001177670"/>
    </source>
</evidence>
<reference evidence="2" key="1">
    <citation type="submission" date="2021-10" db="EMBL/GenBank/DDBJ databases">
        <title>Melipona bicolor Genome sequencing and assembly.</title>
        <authorList>
            <person name="Araujo N.S."/>
            <person name="Arias M.C."/>
        </authorList>
    </citation>
    <scope>NUCLEOTIDE SEQUENCE</scope>
    <source>
        <strain evidence="2">USP_2M_L1-L4_2017</strain>
        <tissue evidence="2">Whole body</tissue>
    </source>
</reference>
<protein>
    <submittedName>
        <fullName evidence="2">Uncharacterized protein</fullName>
    </submittedName>
</protein>
<feature type="compositionally biased region" description="Low complexity" evidence="1">
    <location>
        <begin position="1"/>
        <end position="13"/>
    </location>
</feature>
<dbReference type="AlphaFoldDB" id="A0AA40FEQ1"/>
<name>A0AA40FEQ1_9HYME</name>
<feature type="region of interest" description="Disordered" evidence="1">
    <location>
        <begin position="1"/>
        <end position="21"/>
    </location>
</feature>
<dbReference type="EMBL" id="JAHYIQ010000051">
    <property type="protein sequence ID" value="KAK1117468.1"/>
    <property type="molecule type" value="Genomic_DNA"/>
</dbReference>
<organism evidence="2 3">
    <name type="scientific">Melipona bicolor</name>
    <dbReference type="NCBI Taxonomy" id="60889"/>
    <lineage>
        <taxon>Eukaryota</taxon>
        <taxon>Metazoa</taxon>
        <taxon>Ecdysozoa</taxon>
        <taxon>Arthropoda</taxon>
        <taxon>Hexapoda</taxon>
        <taxon>Insecta</taxon>
        <taxon>Pterygota</taxon>
        <taxon>Neoptera</taxon>
        <taxon>Endopterygota</taxon>
        <taxon>Hymenoptera</taxon>
        <taxon>Apocrita</taxon>
        <taxon>Aculeata</taxon>
        <taxon>Apoidea</taxon>
        <taxon>Anthophila</taxon>
        <taxon>Apidae</taxon>
        <taxon>Melipona</taxon>
    </lineage>
</organism>
<keyword evidence="3" id="KW-1185">Reference proteome</keyword>
<accession>A0AA40FEQ1</accession>
<feature type="non-terminal residue" evidence="2">
    <location>
        <position position="123"/>
    </location>
</feature>
<evidence type="ECO:0000256" key="1">
    <source>
        <dbReference type="SAM" id="MobiDB-lite"/>
    </source>
</evidence>
<gene>
    <name evidence="2" type="ORF">K0M31_016672</name>
</gene>
<evidence type="ECO:0000313" key="2">
    <source>
        <dbReference type="EMBL" id="KAK1117468.1"/>
    </source>
</evidence>